<dbReference type="PANTHER" id="PTHR45713:SF6">
    <property type="entry name" value="F5_8 TYPE C DOMAIN-CONTAINING PROTEIN"/>
    <property type="match status" value="1"/>
</dbReference>
<evidence type="ECO:0000313" key="2">
    <source>
        <dbReference type="Proteomes" id="UP000271974"/>
    </source>
</evidence>
<sequence>MVPVAQAVTPTGLERLVSMVRQRLVRLDYSGPDWLKDNDYTTCNTHSLHPITITLDPPIPLSWVRVFYKDTDNLYRIWLSYQPSTGFGFRSCPKDAIGWVNNITVDMVCHTEEPVDAVTLSGEGLAELCSLYISGGRNVALKQRAEQSSHFMGSGMNLFLAQSAVDGLFFTQAQRGFANDSSTCSHTAKQPGIAGWWSVEFSMPVMITWFRLHNRAQCCLERLQGFTITAAPWSITDTPYSYTDPGGPPQNIYTVVPSPRISFPVTQVRLERAMSLKL</sequence>
<accession>A0A3S1A3B2</accession>
<dbReference type="Gene3D" id="2.60.120.260">
    <property type="entry name" value="Galactose-binding domain-like"/>
    <property type="match status" value="1"/>
</dbReference>
<organism evidence="1 2">
    <name type="scientific">Elysia chlorotica</name>
    <name type="common">Eastern emerald elysia</name>
    <name type="synonym">Sea slug</name>
    <dbReference type="NCBI Taxonomy" id="188477"/>
    <lineage>
        <taxon>Eukaryota</taxon>
        <taxon>Metazoa</taxon>
        <taxon>Spiralia</taxon>
        <taxon>Lophotrochozoa</taxon>
        <taxon>Mollusca</taxon>
        <taxon>Gastropoda</taxon>
        <taxon>Heterobranchia</taxon>
        <taxon>Euthyneura</taxon>
        <taxon>Panpulmonata</taxon>
        <taxon>Sacoglossa</taxon>
        <taxon>Placobranchoidea</taxon>
        <taxon>Plakobranchidae</taxon>
        <taxon>Elysia</taxon>
    </lineage>
</organism>
<dbReference type="AlphaFoldDB" id="A0A3S1A3B2"/>
<dbReference type="InterPro" id="IPR051941">
    <property type="entry name" value="BG_Antigen-Binding_Lectin"/>
</dbReference>
<gene>
    <name evidence="1" type="ORF">EGW08_002684</name>
</gene>
<dbReference type="Proteomes" id="UP000271974">
    <property type="component" value="Unassembled WGS sequence"/>
</dbReference>
<proteinExistence type="predicted"/>
<dbReference type="OrthoDB" id="6159727at2759"/>
<dbReference type="InterPro" id="IPR008979">
    <property type="entry name" value="Galactose-bd-like_sf"/>
</dbReference>
<keyword evidence="2" id="KW-1185">Reference proteome</keyword>
<name>A0A3S1A3B2_ELYCH</name>
<reference evidence="1 2" key="1">
    <citation type="submission" date="2019-01" db="EMBL/GenBank/DDBJ databases">
        <title>A draft genome assembly of the solar-powered sea slug Elysia chlorotica.</title>
        <authorList>
            <person name="Cai H."/>
            <person name="Li Q."/>
            <person name="Fang X."/>
            <person name="Li J."/>
            <person name="Curtis N.E."/>
            <person name="Altenburger A."/>
            <person name="Shibata T."/>
            <person name="Feng M."/>
            <person name="Maeda T."/>
            <person name="Schwartz J.A."/>
            <person name="Shigenobu S."/>
            <person name="Lundholm N."/>
            <person name="Nishiyama T."/>
            <person name="Yang H."/>
            <person name="Hasebe M."/>
            <person name="Li S."/>
            <person name="Pierce S.K."/>
            <person name="Wang J."/>
        </authorList>
    </citation>
    <scope>NUCLEOTIDE SEQUENCE [LARGE SCALE GENOMIC DNA]</scope>
    <source>
        <strain evidence="1">EC2010</strain>
        <tissue evidence="1">Whole organism of an adult</tissue>
    </source>
</reference>
<protein>
    <submittedName>
        <fullName evidence="1">Uncharacterized protein</fullName>
    </submittedName>
</protein>
<dbReference type="PANTHER" id="PTHR45713">
    <property type="entry name" value="FTP DOMAIN-CONTAINING PROTEIN"/>
    <property type="match status" value="1"/>
</dbReference>
<comment type="caution">
    <text evidence="1">The sequence shown here is derived from an EMBL/GenBank/DDBJ whole genome shotgun (WGS) entry which is preliminary data.</text>
</comment>
<dbReference type="EMBL" id="RQTK01000052">
    <property type="protein sequence ID" value="RUS89566.1"/>
    <property type="molecule type" value="Genomic_DNA"/>
</dbReference>
<dbReference type="SUPFAM" id="SSF49785">
    <property type="entry name" value="Galactose-binding domain-like"/>
    <property type="match status" value="1"/>
</dbReference>
<evidence type="ECO:0000313" key="1">
    <source>
        <dbReference type="EMBL" id="RUS89566.1"/>
    </source>
</evidence>